<evidence type="ECO:0000256" key="6">
    <source>
        <dbReference type="ARBA" id="ARBA00022989"/>
    </source>
</evidence>
<evidence type="ECO:0000256" key="10">
    <source>
        <dbReference type="ARBA" id="ARBA00023201"/>
    </source>
</evidence>
<keyword evidence="3" id="KW-0813">Transport</keyword>
<feature type="region of interest" description="Disordered" evidence="11">
    <location>
        <begin position="251"/>
        <end position="273"/>
    </location>
</feature>
<keyword evidence="5 12" id="KW-0812">Transmembrane</keyword>
<dbReference type="GO" id="GO:0120029">
    <property type="term" value="P:proton export across plasma membrane"/>
    <property type="evidence" value="ECO:0007669"/>
    <property type="project" value="InterPro"/>
</dbReference>
<evidence type="ECO:0000256" key="7">
    <source>
        <dbReference type="ARBA" id="ARBA00023053"/>
    </source>
</evidence>
<evidence type="ECO:0000313" key="14">
    <source>
        <dbReference type="EMBL" id="OAV89710.1"/>
    </source>
</evidence>
<keyword evidence="6 12" id="KW-1133">Transmembrane helix</keyword>
<dbReference type="InterPro" id="IPR004712">
    <property type="entry name" value="Na+/H+_antiporter_fungi"/>
</dbReference>
<evidence type="ECO:0000256" key="5">
    <source>
        <dbReference type="ARBA" id="ARBA00022692"/>
    </source>
</evidence>
<keyword evidence="9 12" id="KW-0472">Membrane</keyword>
<dbReference type="GO" id="GO:0005886">
    <property type="term" value="C:plasma membrane"/>
    <property type="evidence" value="ECO:0007669"/>
    <property type="project" value="InterPro"/>
</dbReference>
<dbReference type="Pfam" id="PF00999">
    <property type="entry name" value="Na_H_Exchanger"/>
    <property type="match status" value="1"/>
</dbReference>
<accession>A0A180GAN8</accession>
<reference evidence="15" key="4">
    <citation type="submission" date="2025-05" db="UniProtKB">
        <authorList>
            <consortium name="EnsemblFungi"/>
        </authorList>
    </citation>
    <scope>IDENTIFICATION</scope>
    <source>
        <strain evidence="15">isolate 1-1 / race 1 (BBBD)</strain>
    </source>
</reference>
<feature type="transmembrane region" description="Helical" evidence="12">
    <location>
        <begin position="144"/>
        <end position="165"/>
    </location>
</feature>
<feature type="compositionally biased region" description="Acidic residues" evidence="11">
    <location>
        <begin position="458"/>
        <end position="468"/>
    </location>
</feature>
<dbReference type="STRING" id="630390.A0A180GAN8"/>
<feature type="compositionally biased region" description="Basic and acidic residues" evidence="11">
    <location>
        <begin position="515"/>
        <end position="531"/>
    </location>
</feature>
<keyword evidence="4" id="KW-0050">Antiport</keyword>
<feature type="region of interest" description="Disordered" evidence="11">
    <location>
        <begin position="385"/>
        <end position="647"/>
    </location>
</feature>
<feature type="compositionally biased region" description="Polar residues" evidence="11">
    <location>
        <begin position="404"/>
        <end position="413"/>
    </location>
</feature>
<dbReference type="InterPro" id="IPR006153">
    <property type="entry name" value="Cation/H_exchanger_TM"/>
</dbReference>
<feature type="domain" description="Cation/H+ exchanger transmembrane" evidence="13">
    <location>
        <begin position="1"/>
        <end position="207"/>
    </location>
</feature>
<evidence type="ECO:0000313" key="15">
    <source>
        <dbReference type="EnsemblFungi" id="PTTG_03244-t43_1-p1"/>
    </source>
</evidence>
<dbReference type="GO" id="GO:0015385">
    <property type="term" value="F:sodium:proton antiporter activity"/>
    <property type="evidence" value="ECO:0007669"/>
    <property type="project" value="InterPro"/>
</dbReference>
<dbReference type="VEuPathDB" id="FungiDB:PTTG_03244"/>
<feature type="compositionally biased region" description="Basic and acidic residues" evidence="11">
    <location>
        <begin position="557"/>
        <end position="569"/>
    </location>
</feature>
<reference evidence="14" key="2">
    <citation type="submission" date="2016-05" db="EMBL/GenBank/DDBJ databases">
        <title>Comparative analysis highlights variable genome content of wheat rusts and divergence of the mating loci.</title>
        <authorList>
            <person name="Cuomo C.A."/>
            <person name="Bakkeren G."/>
            <person name="Szabo L."/>
            <person name="Khalil H."/>
            <person name="Joly D."/>
            <person name="Goldberg J."/>
            <person name="Young S."/>
            <person name="Zeng Q."/>
            <person name="Fellers J."/>
        </authorList>
    </citation>
    <scope>NUCLEOTIDE SEQUENCE [LARGE SCALE GENOMIC DNA]</scope>
    <source>
        <strain evidence="14">1-1 BBBD Race 1</strain>
    </source>
</reference>
<dbReference type="GO" id="GO:0042391">
    <property type="term" value="P:regulation of membrane potential"/>
    <property type="evidence" value="ECO:0007669"/>
    <property type="project" value="InterPro"/>
</dbReference>
<dbReference type="EnsemblFungi" id="PTTG_03244-t43_1">
    <property type="protein sequence ID" value="PTTG_03244-t43_1-p1"/>
    <property type="gene ID" value="PTTG_03244"/>
</dbReference>
<evidence type="ECO:0000256" key="11">
    <source>
        <dbReference type="SAM" id="MobiDB-lite"/>
    </source>
</evidence>
<evidence type="ECO:0000256" key="1">
    <source>
        <dbReference type="ARBA" id="ARBA00004141"/>
    </source>
</evidence>
<feature type="transmembrane region" description="Helical" evidence="12">
    <location>
        <begin position="28"/>
        <end position="46"/>
    </location>
</feature>
<keyword evidence="8" id="KW-0406">Ion transport</keyword>
<evidence type="ECO:0000256" key="4">
    <source>
        <dbReference type="ARBA" id="ARBA00022449"/>
    </source>
</evidence>
<feature type="transmembrane region" description="Helical" evidence="12">
    <location>
        <begin position="103"/>
        <end position="123"/>
    </location>
</feature>
<dbReference type="Proteomes" id="UP000005240">
    <property type="component" value="Unassembled WGS sequence"/>
</dbReference>
<feature type="compositionally biased region" description="Polar residues" evidence="11">
    <location>
        <begin position="595"/>
        <end position="611"/>
    </location>
</feature>
<evidence type="ECO:0000256" key="3">
    <source>
        <dbReference type="ARBA" id="ARBA00022448"/>
    </source>
</evidence>
<keyword evidence="7" id="KW-0915">Sodium</keyword>
<organism evidence="14">
    <name type="scientific">Puccinia triticina (isolate 1-1 / race 1 (BBBD))</name>
    <name type="common">Brown leaf rust fungus</name>
    <dbReference type="NCBI Taxonomy" id="630390"/>
    <lineage>
        <taxon>Eukaryota</taxon>
        <taxon>Fungi</taxon>
        <taxon>Dikarya</taxon>
        <taxon>Basidiomycota</taxon>
        <taxon>Pucciniomycotina</taxon>
        <taxon>Pucciniomycetes</taxon>
        <taxon>Pucciniales</taxon>
        <taxon>Pucciniaceae</taxon>
        <taxon>Puccinia</taxon>
    </lineage>
</organism>
<gene>
    <name evidence="14" type="ORF">PTTG_03244</name>
</gene>
<dbReference type="GO" id="GO:0036376">
    <property type="term" value="P:sodium ion export across plasma membrane"/>
    <property type="evidence" value="ECO:0007669"/>
    <property type="project" value="InterPro"/>
</dbReference>
<dbReference type="AlphaFoldDB" id="A0A180GAN8"/>
<evidence type="ECO:0000259" key="13">
    <source>
        <dbReference type="Pfam" id="PF00999"/>
    </source>
</evidence>
<evidence type="ECO:0000256" key="2">
    <source>
        <dbReference type="ARBA" id="ARBA00005248"/>
    </source>
</evidence>
<dbReference type="GO" id="GO:0030007">
    <property type="term" value="P:intracellular potassium ion homeostasis"/>
    <property type="evidence" value="ECO:0007669"/>
    <property type="project" value="TreeGrafter"/>
</dbReference>
<reference evidence="15 16" key="3">
    <citation type="journal article" date="2017" name="G3 (Bethesda)">
        <title>Comparative analysis highlights variable genome content of wheat rusts and divergence of the mating loci.</title>
        <authorList>
            <person name="Cuomo C.A."/>
            <person name="Bakkeren G."/>
            <person name="Khalil H.B."/>
            <person name="Panwar V."/>
            <person name="Joly D."/>
            <person name="Linning R."/>
            <person name="Sakthikumar S."/>
            <person name="Song X."/>
            <person name="Adiconis X."/>
            <person name="Fan L."/>
            <person name="Goldberg J.M."/>
            <person name="Levin J.Z."/>
            <person name="Young S."/>
            <person name="Zeng Q."/>
            <person name="Anikster Y."/>
            <person name="Bruce M."/>
            <person name="Wang M."/>
            <person name="Yin C."/>
            <person name="McCallum B."/>
            <person name="Szabo L.J."/>
            <person name="Hulbert S."/>
            <person name="Chen X."/>
            <person name="Fellers J.P."/>
        </authorList>
    </citation>
    <scope>NUCLEOTIDE SEQUENCE</scope>
    <source>
        <strain evidence="15">isolate 1-1 / race 1 (BBBD)</strain>
        <strain evidence="16">Isolate 1-1 / race 1 (BBBD)</strain>
    </source>
</reference>
<dbReference type="PANTHER" id="PTHR31382">
    <property type="entry name" value="NA(+)/H(+) ANTIPORTER"/>
    <property type="match status" value="1"/>
</dbReference>
<feature type="compositionally biased region" description="Polar residues" evidence="11">
    <location>
        <begin position="574"/>
        <end position="585"/>
    </location>
</feature>
<dbReference type="EMBL" id="ADAS02000120">
    <property type="protein sequence ID" value="OAV89710.1"/>
    <property type="molecule type" value="Genomic_DNA"/>
</dbReference>
<feature type="transmembrane region" description="Helical" evidence="12">
    <location>
        <begin position="185"/>
        <end position="208"/>
    </location>
</feature>
<evidence type="ECO:0000256" key="9">
    <source>
        <dbReference type="ARBA" id="ARBA00023136"/>
    </source>
</evidence>
<reference evidence="14" key="1">
    <citation type="submission" date="2009-11" db="EMBL/GenBank/DDBJ databases">
        <authorList>
            <consortium name="The Broad Institute Genome Sequencing Platform"/>
            <person name="Ward D."/>
            <person name="Feldgarden M."/>
            <person name="Earl A."/>
            <person name="Young S.K."/>
            <person name="Zeng Q."/>
            <person name="Koehrsen M."/>
            <person name="Alvarado L."/>
            <person name="Berlin A."/>
            <person name="Bochicchio J."/>
            <person name="Borenstein D."/>
            <person name="Chapman S.B."/>
            <person name="Chen Z."/>
            <person name="Engels R."/>
            <person name="Freedman E."/>
            <person name="Gellesch M."/>
            <person name="Goldberg J."/>
            <person name="Griggs A."/>
            <person name="Gujja S."/>
            <person name="Heilman E."/>
            <person name="Heiman D."/>
            <person name="Hepburn T."/>
            <person name="Howarth C."/>
            <person name="Jen D."/>
            <person name="Larson L."/>
            <person name="Lewis B."/>
            <person name="Mehta T."/>
            <person name="Park D."/>
            <person name="Pearson M."/>
            <person name="Roberts A."/>
            <person name="Saif S."/>
            <person name="Shea T."/>
            <person name="Shenoy N."/>
            <person name="Sisk P."/>
            <person name="Stolte C."/>
            <person name="Sykes S."/>
            <person name="Thomson T."/>
            <person name="Walk T."/>
            <person name="White J."/>
            <person name="Yandava C."/>
            <person name="Izard J."/>
            <person name="Baranova O.V."/>
            <person name="Blanton J.M."/>
            <person name="Tanner A.C."/>
            <person name="Dewhirst F.E."/>
            <person name="Haas B."/>
            <person name="Nusbaum C."/>
            <person name="Birren B."/>
        </authorList>
    </citation>
    <scope>NUCLEOTIDE SEQUENCE [LARGE SCALE GENOMIC DNA]</scope>
    <source>
        <strain evidence="14">1-1 BBBD Race 1</strain>
    </source>
</reference>
<name>A0A180GAN8_PUCT1</name>
<proteinExistence type="inferred from homology"/>
<sequence>MGVVTGMIARHTLKFCKRKELIDKESMVAMYITLALLTAGVCILAGTDDIVAAFACGTAFAWDHSFSEEIEASNFSQILSHLVNTSAFIYVGATIPFELWNEAALMLTGWKMILLALSILLLRRLPVMIILRKMIPDLKTNREALFCGHFGPIGVSGLFISILAAEKLPTPQIPVRSSLDVLALTIQPIMYLLLCFSVFVHGLSVPFFNLSKNFGSRVNSLRRSGTITSSIRSARFNNFTRYDPANTDEAGALQADQQSLVPSTPPSPTPTITSRRALNRSITVSQSTQVDVDCDSDVEHTKGTRDGHEKQFLLKDEKKMDDDWVEPQPVGAPDGATMYKCGQHLIIERGDGKGLEVWRLQPAWIDAGPSDSSTSRDLERIGASNASKVFPPSTSAAQPHPPTEISTTASRMQHTNEDHPIGIKSVLGNTSGESGLGGSHMATGGKPITSPSPADSDSPSDEWVEEDPVAQKRTTDAPRSPSTRIKLRPRKLAGRPKSLTTWDFPKPQDPMEQNRTGRDFSRPSIGHKQDFTRPPSRATSPAHRSHGCRSNKISARRRSEPLTKTKVKEAQMGTALNQHPMTSKGNGEDRENRKSPATLSRENSRAPSPTFKSRGADLVESKTRKRQGSQSQVDPHRRVSFVDPSEG</sequence>
<feature type="compositionally biased region" description="Basic residues" evidence="11">
    <location>
        <begin position="485"/>
        <end position="494"/>
    </location>
</feature>
<keyword evidence="10" id="KW-0739">Sodium transport</keyword>
<feature type="compositionally biased region" description="Polar residues" evidence="11">
    <location>
        <begin position="385"/>
        <end position="397"/>
    </location>
</feature>
<keyword evidence="16" id="KW-1185">Reference proteome</keyword>
<dbReference type="PANTHER" id="PTHR31382:SF4">
    <property type="entry name" value="NA(+)_H(+) ANTIPORTER"/>
    <property type="match status" value="1"/>
</dbReference>
<protein>
    <submittedName>
        <fullName evidence="15">Na_H_Exchanger domain-containing protein</fullName>
    </submittedName>
</protein>
<evidence type="ECO:0000256" key="8">
    <source>
        <dbReference type="ARBA" id="ARBA00023065"/>
    </source>
</evidence>
<comment type="similarity">
    <text evidence="2">Belongs to the fungal Na(+)/H(+) exchanger family.</text>
</comment>
<evidence type="ECO:0000313" key="16">
    <source>
        <dbReference type="Proteomes" id="UP000005240"/>
    </source>
</evidence>
<evidence type="ECO:0000256" key="12">
    <source>
        <dbReference type="SAM" id="Phobius"/>
    </source>
</evidence>
<comment type="subcellular location">
    <subcellularLocation>
        <location evidence="1">Membrane</location>
        <topology evidence="1">Multi-pass membrane protein</topology>
    </subcellularLocation>
</comment>
<dbReference type="OrthoDB" id="2190219at2759"/>